<dbReference type="GO" id="GO:0003677">
    <property type="term" value="F:DNA binding"/>
    <property type="evidence" value="ECO:0007669"/>
    <property type="project" value="UniProtKB-UniRule"/>
</dbReference>
<keyword evidence="2" id="KW-0539">Nucleus</keyword>
<dbReference type="Proteomes" id="UP000242913">
    <property type="component" value="Unassembled WGS sequence"/>
</dbReference>
<organism evidence="5 6">
    <name type="scientific">Onchocerca flexuosa</name>
    <dbReference type="NCBI Taxonomy" id="387005"/>
    <lineage>
        <taxon>Eukaryota</taxon>
        <taxon>Metazoa</taxon>
        <taxon>Ecdysozoa</taxon>
        <taxon>Nematoda</taxon>
        <taxon>Chromadorea</taxon>
        <taxon>Rhabditida</taxon>
        <taxon>Spirurina</taxon>
        <taxon>Spiruromorpha</taxon>
        <taxon>Filarioidea</taxon>
        <taxon>Onchocercidae</taxon>
        <taxon>Onchocerca</taxon>
    </lineage>
</organism>
<gene>
    <name evidence="5" type="ORF">X798_05011</name>
</gene>
<feature type="region of interest" description="Disordered" evidence="3">
    <location>
        <begin position="684"/>
        <end position="705"/>
    </location>
</feature>
<dbReference type="InterPro" id="IPR050342">
    <property type="entry name" value="HMGB"/>
</dbReference>
<keyword evidence="6" id="KW-1185">Reference proteome</keyword>
<feature type="region of interest" description="Disordered" evidence="3">
    <location>
        <begin position="122"/>
        <end position="207"/>
    </location>
</feature>
<evidence type="ECO:0000256" key="1">
    <source>
        <dbReference type="ARBA" id="ARBA00023125"/>
    </source>
</evidence>
<feature type="domain" description="HMG box" evidence="4">
    <location>
        <begin position="404"/>
        <end position="472"/>
    </location>
</feature>
<dbReference type="SMART" id="SM00398">
    <property type="entry name" value="HMG"/>
    <property type="match status" value="1"/>
</dbReference>
<feature type="compositionally biased region" description="Polar residues" evidence="3">
    <location>
        <begin position="141"/>
        <end position="154"/>
    </location>
</feature>
<dbReference type="SMART" id="SM00355">
    <property type="entry name" value="ZnF_C2H2"/>
    <property type="match status" value="2"/>
</dbReference>
<evidence type="ECO:0000259" key="4">
    <source>
        <dbReference type="PROSITE" id="PS50118"/>
    </source>
</evidence>
<feature type="DNA-binding region" description="HMG box" evidence="2">
    <location>
        <begin position="404"/>
        <end position="472"/>
    </location>
</feature>
<evidence type="ECO:0000313" key="5">
    <source>
        <dbReference type="EMBL" id="OZC08015.1"/>
    </source>
</evidence>
<name>A0A238BTJ6_9BILA</name>
<dbReference type="InterPro" id="IPR013087">
    <property type="entry name" value="Znf_C2H2_type"/>
</dbReference>
<feature type="region of interest" description="Disordered" evidence="3">
    <location>
        <begin position="1"/>
        <end position="107"/>
    </location>
</feature>
<dbReference type="PANTHER" id="PTHR48112">
    <property type="entry name" value="HIGH MOBILITY GROUP PROTEIN DSP1"/>
    <property type="match status" value="1"/>
</dbReference>
<dbReference type="EMBL" id="KZ270017">
    <property type="protein sequence ID" value="OZC08015.1"/>
    <property type="molecule type" value="Genomic_DNA"/>
</dbReference>
<dbReference type="GO" id="GO:0005634">
    <property type="term" value="C:nucleus"/>
    <property type="evidence" value="ECO:0007669"/>
    <property type="project" value="UniProtKB-UniRule"/>
</dbReference>
<keyword evidence="1 2" id="KW-0238">DNA-binding</keyword>
<dbReference type="InterPro" id="IPR009071">
    <property type="entry name" value="HMG_box_dom"/>
</dbReference>
<evidence type="ECO:0000256" key="2">
    <source>
        <dbReference type="PROSITE-ProRule" id="PRU00267"/>
    </source>
</evidence>
<dbReference type="OrthoDB" id="5801846at2759"/>
<accession>A0A238BTJ6</accession>
<feature type="compositionally biased region" description="Basic and acidic residues" evidence="3">
    <location>
        <begin position="38"/>
        <end position="61"/>
    </location>
</feature>
<evidence type="ECO:0000313" key="6">
    <source>
        <dbReference type="Proteomes" id="UP000242913"/>
    </source>
</evidence>
<evidence type="ECO:0000256" key="3">
    <source>
        <dbReference type="SAM" id="MobiDB-lite"/>
    </source>
</evidence>
<dbReference type="SUPFAM" id="SSF47095">
    <property type="entry name" value="HMG-box"/>
    <property type="match status" value="1"/>
</dbReference>
<dbReference type="Gene3D" id="1.10.30.10">
    <property type="entry name" value="High mobility group box domain"/>
    <property type="match status" value="1"/>
</dbReference>
<sequence length="705" mass="78671">MPGAARKKFAERRLLTVKNRRKKKTRQMTQQSELLDNLIRENDSQPEILRKLLKHEQRETPPRLSPAVDGLSNDLSASTDNSDSGNPNTRKSCLVLPKDNDDNQDSLLDRKDEVQRLLSKTAKQEMPQLDNECQNAACGQDNGTDPESTATSSVHSDDTPPRLTAAQVSSSFSSSMMDGEENRGEYCDDNASPPPLDKYTSASSPIVPGYRARDSTVWTLRLRRRPFLAPLLSAAPEAGPSVNKKSYSEADWANRLAEVLRELHPSQLVLAKETIHSTVVKILAQEITSDISCLMNLIENQDRRAAAFERLYSFASYKVQFQVLRRFLFVMDPFLIVQQYHISLLCGRLCFPALSTRHVMEMSGPGDFVADNLATGGAVCGTAAAAITQETSSSGTPAKKPKKACRARTGYMLFHGEARKRIRAAHPELNFVEVSKRVGEEWAKVSAEEKNKYKLRAEQIAKEAKEDDSQKIILPPPGRILVYQCMWQKCDIQADTSDALYEHIKTTHNMEYFSQGEKRYACLWSTCFRNKRYPRSFSLLPHLQQHIKYKHLPRCARFITPDKKSKNFFSLTSSAPTPTTESTSSVRSYARKTHPLVTLHTPFVLPSSHGQMQIAPAFMIPQQQSSNFPQDGFAYALSTNTSGQSFADGGVAIAMLEQEGNKGPPNSDSSTLQQAFYSGQQYLPNSNSAWTVPNKGARSPEFSNG</sequence>
<dbReference type="PROSITE" id="PS50118">
    <property type="entry name" value="HMG_BOX_2"/>
    <property type="match status" value="1"/>
</dbReference>
<feature type="compositionally biased region" description="Basic residues" evidence="3">
    <location>
        <begin position="1"/>
        <end position="10"/>
    </location>
</feature>
<dbReference type="Pfam" id="PF00505">
    <property type="entry name" value="HMG_box"/>
    <property type="match status" value="1"/>
</dbReference>
<dbReference type="Gene3D" id="3.30.160.60">
    <property type="entry name" value="Classic Zinc Finger"/>
    <property type="match status" value="1"/>
</dbReference>
<proteinExistence type="predicted"/>
<reference evidence="5 6" key="1">
    <citation type="submission" date="2015-12" db="EMBL/GenBank/DDBJ databases">
        <title>Draft genome of the nematode, Onchocerca flexuosa.</title>
        <authorList>
            <person name="Mitreva M."/>
        </authorList>
    </citation>
    <scope>NUCLEOTIDE SEQUENCE [LARGE SCALE GENOMIC DNA]</scope>
    <source>
        <strain evidence="5">Red Deer</strain>
    </source>
</reference>
<dbReference type="AlphaFoldDB" id="A0A238BTJ6"/>
<feature type="compositionally biased region" description="Polar residues" evidence="3">
    <location>
        <begin position="73"/>
        <end position="91"/>
    </location>
</feature>
<protein>
    <recommendedName>
        <fullName evidence="4">HMG box domain-containing protein</fullName>
    </recommendedName>
</protein>
<dbReference type="InterPro" id="IPR036910">
    <property type="entry name" value="HMG_box_dom_sf"/>
</dbReference>